<keyword evidence="6" id="KW-1185">Reference proteome</keyword>
<dbReference type="InterPro" id="IPR010829">
    <property type="entry name" value="Cerato-platanin"/>
</dbReference>
<reference evidence="5 6" key="1">
    <citation type="journal article" date="2015" name="Environ. Microbiol.">
        <title>Metagenome sequence of Elaphomyces granulatus from sporocarp tissue reveals Ascomycota ectomycorrhizal fingerprints of genome expansion and a Proteobacteria-rich microbiome.</title>
        <authorList>
            <person name="Quandt C.A."/>
            <person name="Kohler A."/>
            <person name="Hesse C.N."/>
            <person name="Sharpton T.J."/>
            <person name="Martin F."/>
            <person name="Spatafora J.W."/>
        </authorList>
    </citation>
    <scope>NUCLEOTIDE SEQUENCE [LARGE SCALE GENOMIC DNA]</scope>
    <source>
        <strain evidence="5 6">OSC145934</strain>
    </source>
</reference>
<dbReference type="Proteomes" id="UP000243515">
    <property type="component" value="Unassembled WGS sequence"/>
</dbReference>
<name>A0A232LSI3_9EURO</name>
<proteinExistence type="inferred from homology"/>
<organism evidence="5 6">
    <name type="scientific">Elaphomyces granulatus</name>
    <dbReference type="NCBI Taxonomy" id="519963"/>
    <lineage>
        <taxon>Eukaryota</taxon>
        <taxon>Fungi</taxon>
        <taxon>Dikarya</taxon>
        <taxon>Ascomycota</taxon>
        <taxon>Pezizomycotina</taxon>
        <taxon>Eurotiomycetes</taxon>
        <taxon>Eurotiomycetidae</taxon>
        <taxon>Eurotiales</taxon>
        <taxon>Elaphomycetaceae</taxon>
        <taxon>Elaphomyces</taxon>
    </lineage>
</organism>
<keyword evidence="4" id="KW-0732">Signal</keyword>
<evidence type="ECO:0008006" key="7">
    <source>
        <dbReference type="Google" id="ProtNLM"/>
    </source>
</evidence>
<accession>A0A232LSI3</accession>
<comment type="caution">
    <text evidence="5">The sequence shown here is derived from an EMBL/GenBank/DDBJ whole genome shotgun (WGS) entry which is preliminary data.</text>
</comment>
<dbReference type="OrthoDB" id="4898945at2759"/>
<dbReference type="AlphaFoldDB" id="A0A232LSI3"/>
<keyword evidence="3" id="KW-0964">Secreted</keyword>
<protein>
    <recommendedName>
        <fullName evidence="7">Cerato-platanin</fullName>
    </recommendedName>
</protein>
<feature type="chain" id="PRO_5013257648" description="Cerato-platanin" evidence="4">
    <location>
        <begin position="20"/>
        <end position="141"/>
    </location>
</feature>
<feature type="signal peptide" evidence="4">
    <location>
        <begin position="1"/>
        <end position="19"/>
    </location>
</feature>
<comment type="subcellular location">
    <subcellularLocation>
        <location evidence="1">Secreted</location>
    </subcellularLocation>
</comment>
<dbReference type="EMBL" id="NPHW01005165">
    <property type="protein sequence ID" value="OXV07044.1"/>
    <property type="molecule type" value="Genomic_DNA"/>
</dbReference>
<evidence type="ECO:0000313" key="5">
    <source>
        <dbReference type="EMBL" id="OXV07044.1"/>
    </source>
</evidence>
<dbReference type="Pfam" id="PF07249">
    <property type="entry name" value="Cerato-platanin"/>
    <property type="match status" value="1"/>
</dbReference>
<gene>
    <name evidence="5" type="ORF">Egran_05191</name>
</gene>
<sequence length="141" mass="14615">MRFATVLAVPATILGAASAATTVPVTYEPKYDNGNFSLLGTACSDGQNGLVTKHYDTAGSLPSFPNVGGAFTVSGWNSSDCGSCYQLTWQNNSIYITAIDVTQQGFNIALAAMNNLTGNLAVQLGRVSASYDPADGSKCGF</sequence>
<evidence type="ECO:0000256" key="3">
    <source>
        <dbReference type="ARBA" id="ARBA00022525"/>
    </source>
</evidence>
<comment type="similarity">
    <text evidence="2">Belongs to the cerato-platanin family.</text>
</comment>
<evidence type="ECO:0000313" key="6">
    <source>
        <dbReference type="Proteomes" id="UP000243515"/>
    </source>
</evidence>
<evidence type="ECO:0000256" key="2">
    <source>
        <dbReference type="ARBA" id="ARBA00010421"/>
    </source>
</evidence>
<dbReference type="SUPFAM" id="SSF50685">
    <property type="entry name" value="Barwin-like endoglucanases"/>
    <property type="match status" value="1"/>
</dbReference>
<dbReference type="GO" id="GO:0005576">
    <property type="term" value="C:extracellular region"/>
    <property type="evidence" value="ECO:0007669"/>
    <property type="project" value="UniProtKB-SubCell"/>
</dbReference>
<dbReference type="CDD" id="cd22778">
    <property type="entry name" value="DPBB_CEPL-like"/>
    <property type="match status" value="1"/>
</dbReference>
<evidence type="ECO:0000256" key="1">
    <source>
        <dbReference type="ARBA" id="ARBA00004613"/>
    </source>
</evidence>
<dbReference type="Gene3D" id="2.40.40.10">
    <property type="entry name" value="RlpA-like domain"/>
    <property type="match status" value="1"/>
</dbReference>
<evidence type="ECO:0000256" key="4">
    <source>
        <dbReference type="SAM" id="SignalP"/>
    </source>
</evidence>
<dbReference type="InterPro" id="IPR036908">
    <property type="entry name" value="RlpA-like_sf"/>
</dbReference>